<reference evidence="1 2" key="1">
    <citation type="submission" date="2019-09" db="EMBL/GenBank/DDBJ databases">
        <title>A chromosome-level genome assembly of the Chinese tupelo Nyssa sinensis.</title>
        <authorList>
            <person name="Yang X."/>
            <person name="Kang M."/>
            <person name="Yang Y."/>
            <person name="Xiong H."/>
            <person name="Wang M."/>
            <person name="Zhang Z."/>
            <person name="Wang Z."/>
            <person name="Wu H."/>
            <person name="Ma T."/>
            <person name="Liu J."/>
            <person name="Xi Z."/>
        </authorList>
    </citation>
    <scope>NUCLEOTIDE SEQUENCE [LARGE SCALE GENOMIC DNA]</scope>
    <source>
        <strain evidence="1">J267</strain>
        <tissue evidence="1">Leaf</tissue>
    </source>
</reference>
<accession>A0A5J5A730</accession>
<dbReference type="AlphaFoldDB" id="A0A5J5A730"/>
<proteinExistence type="predicted"/>
<protein>
    <submittedName>
        <fullName evidence="1">Uncharacterized protein</fullName>
    </submittedName>
</protein>
<evidence type="ECO:0000313" key="1">
    <source>
        <dbReference type="EMBL" id="KAA8525828.1"/>
    </source>
</evidence>
<keyword evidence="2" id="KW-1185">Reference proteome</keyword>
<organism evidence="1 2">
    <name type="scientific">Nyssa sinensis</name>
    <dbReference type="NCBI Taxonomy" id="561372"/>
    <lineage>
        <taxon>Eukaryota</taxon>
        <taxon>Viridiplantae</taxon>
        <taxon>Streptophyta</taxon>
        <taxon>Embryophyta</taxon>
        <taxon>Tracheophyta</taxon>
        <taxon>Spermatophyta</taxon>
        <taxon>Magnoliopsida</taxon>
        <taxon>eudicotyledons</taxon>
        <taxon>Gunneridae</taxon>
        <taxon>Pentapetalae</taxon>
        <taxon>asterids</taxon>
        <taxon>Cornales</taxon>
        <taxon>Nyssaceae</taxon>
        <taxon>Nyssa</taxon>
    </lineage>
</organism>
<dbReference type="Proteomes" id="UP000325577">
    <property type="component" value="Linkage Group LG3"/>
</dbReference>
<dbReference type="EMBL" id="CM018046">
    <property type="protein sequence ID" value="KAA8525828.1"/>
    <property type="molecule type" value="Genomic_DNA"/>
</dbReference>
<gene>
    <name evidence="1" type="ORF">F0562_007683</name>
</gene>
<evidence type="ECO:0000313" key="2">
    <source>
        <dbReference type="Proteomes" id="UP000325577"/>
    </source>
</evidence>
<name>A0A5J5A730_9ASTE</name>
<sequence length="105" mass="10770">MGERGGGGAVMMEERDGALCGGGSAVGEVVMCGLDGGLVWWCDQRRWCCEFCWGGGYGGAEVAVAEVVLMEWGCGDVAVGVAGTGWVFGVAGVDGGDDNDGLQWW</sequence>